<dbReference type="InterPro" id="IPR050828">
    <property type="entry name" value="C-type_lectin/matrix_domain"/>
</dbReference>
<keyword evidence="2" id="KW-0732">Signal</keyword>
<dbReference type="GO" id="GO:0005886">
    <property type="term" value="C:plasma membrane"/>
    <property type="evidence" value="ECO:0007669"/>
    <property type="project" value="UniProtKB-SubCell"/>
</dbReference>
<organism evidence="4 5">
    <name type="scientific">Poecilia reticulata</name>
    <name type="common">Guppy</name>
    <name type="synonym">Acanthophacelus reticulatus</name>
    <dbReference type="NCBI Taxonomy" id="8081"/>
    <lineage>
        <taxon>Eukaryota</taxon>
        <taxon>Metazoa</taxon>
        <taxon>Chordata</taxon>
        <taxon>Craniata</taxon>
        <taxon>Vertebrata</taxon>
        <taxon>Euteleostomi</taxon>
        <taxon>Actinopterygii</taxon>
        <taxon>Neopterygii</taxon>
        <taxon>Teleostei</taxon>
        <taxon>Neoteleostei</taxon>
        <taxon>Acanthomorphata</taxon>
        <taxon>Ovalentaria</taxon>
        <taxon>Atherinomorphae</taxon>
        <taxon>Cyprinodontiformes</taxon>
        <taxon>Poeciliidae</taxon>
        <taxon>Poeciliinae</taxon>
        <taxon>Poecilia</taxon>
    </lineage>
</organism>
<dbReference type="InterPro" id="IPR016186">
    <property type="entry name" value="C-type_lectin-like/link_sf"/>
</dbReference>
<dbReference type="SUPFAM" id="SSF56436">
    <property type="entry name" value="C-type lectin-like"/>
    <property type="match status" value="1"/>
</dbReference>
<dbReference type="Proteomes" id="UP000242638">
    <property type="component" value="Unassembled WGS sequence"/>
</dbReference>
<feature type="signal peptide" evidence="2">
    <location>
        <begin position="1"/>
        <end position="18"/>
    </location>
</feature>
<evidence type="ECO:0000256" key="1">
    <source>
        <dbReference type="ARBA" id="ARBA00004401"/>
    </source>
</evidence>
<evidence type="ECO:0000313" key="4">
    <source>
        <dbReference type="Ensembl" id="ENSPREP00000009630.1"/>
    </source>
</evidence>
<comment type="subcellular location">
    <subcellularLocation>
        <location evidence="1">Cell membrane</location>
        <topology evidence="1">Single-pass type II membrane protein</topology>
    </subcellularLocation>
</comment>
<evidence type="ECO:0000313" key="5">
    <source>
        <dbReference type="Proteomes" id="UP000242638"/>
    </source>
</evidence>
<dbReference type="OMA" id="LCQNENA"/>
<dbReference type="PANTHER" id="PTHR45710:SF26">
    <property type="entry name" value="RH26557P"/>
    <property type="match status" value="1"/>
</dbReference>
<dbReference type="Bgee" id="ENSPREG00000006542">
    <property type="expression patterns" value="Expressed in caudal fin"/>
</dbReference>
<dbReference type="PROSITE" id="PS50041">
    <property type="entry name" value="C_TYPE_LECTIN_2"/>
    <property type="match status" value="1"/>
</dbReference>
<reference evidence="4" key="2">
    <citation type="submission" date="2025-08" db="UniProtKB">
        <authorList>
            <consortium name="Ensembl"/>
        </authorList>
    </citation>
    <scope>IDENTIFICATION</scope>
    <source>
        <strain evidence="4">Guanapo</strain>
    </source>
</reference>
<dbReference type="GeneTree" id="ENSGT01030000234575"/>
<dbReference type="AlphaFoldDB" id="A0A3P9NJ76"/>
<evidence type="ECO:0000256" key="2">
    <source>
        <dbReference type="SAM" id="SignalP"/>
    </source>
</evidence>
<accession>A0A3P9NJ76</accession>
<dbReference type="Pfam" id="PF00059">
    <property type="entry name" value="Lectin_C"/>
    <property type="match status" value="1"/>
</dbReference>
<reference evidence="4" key="3">
    <citation type="submission" date="2025-09" db="UniProtKB">
        <authorList>
            <consortium name="Ensembl"/>
        </authorList>
    </citation>
    <scope>IDENTIFICATION</scope>
    <source>
        <strain evidence="4">Guanapo</strain>
    </source>
</reference>
<dbReference type="Ensembl" id="ENSPRET00000009747.1">
    <property type="protein sequence ID" value="ENSPREP00000009630.1"/>
    <property type="gene ID" value="ENSPREG00000006542.1"/>
</dbReference>
<feature type="domain" description="C-type lectin" evidence="3">
    <location>
        <begin position="23"/>
        <end position="128"/>
    </location>
</feature>
<proteinExistence type="predicted"/>
<keyword evidence="5" id="KW-1185">Reference proteome</keyword>
<dbReference type="PANTHER" id="PTHR45710">
    <property type="entry name" value="C-TYPE LECTIN DOMAIN-CONTAINING PROTEIN 180"/>
    <property type="match status" value="1"/>
</dbReference>
<protein>
    <recommendedName>
        <fullName evidence="3">C-type lectin domain-containing protein</fullName>
    </recommendedName>
</protein>
<reference evidence="5" key="1">
    <citation type="submission" date="2013-11" db="EMBL/GenBank/DDBJ databases">
        <title>The genomic landscape of the Guanapo guppy.</title>
        <authorList>
            <person name="Kuenstner A."/>
            <person name="Dreyer C."/>
        </authorList>
    </citation>
    <scope>NUCLEOTIDE SEQUENCE</scope>
    <source>
        <strain evidence="5">Guanapo</strain>
    </source>
</reference>
<dbReference type="Gene3D" id="3.10.100.10">
    <property type="entry name" value="Mannose-Binding Protein A, subunit A"/>
    <property type="match status" value="1"/>
</dbReference>
<dbReference type="InterPro" id="IPR001304">
    <property type="entry name" value="C-type_lectin-like"/>
</dbReference>
<dbReference type="SMART" id="SM00034">
    <property type="entry name" value="CLECT"/>
    <property type="match status" value="1"/>
</dbReference>
<sequence>ILLLFSLLLYLTRLKCEAGWEPHGGNCYYFNTNKSSWTDSRRSCVGQKSDLVKIDSREEQSRLRGLMEDDEDKFWIGLTDSGEEDEWLWVDGSALDQRFVGCEDTLVCLKNSCWYDRGCDYPQKSICEKTCLSCWRPMKVLKI</sequence>
<name>A0A3P9NJ76_POERE</name>
<dbReference type="InterPro" id="IPR016187">
    <property type="entry name" value="CTDL_fold"/>
</dbReference>
<feature type="chain" id="PRO_5018272601" description="C-type lectin domain-containing protein" evidence="2">
    <location>
        <begin position="19"/>
        <end position="143"/>
    </location>
</feature>
<evidence type="ECO:0000259" key="3">
    <source>
        <dbReference type="PROSITE" id="PS50041"/>
    </source>
</evidence>